<evidence type="ECO:0000256" key="5">
    <source>
        <dbReference type="ARBA" id="ARBA00022771"/>
    </source>
</evidence>
<dbReference type="Pfam" id="PF01096">
    <property type="entry name" value="Zn_ribbon_TFIIS"/>
    <property type="match status" value="1"/>
</dbReference>
<dbReference type="GO" id="GO:0008270">
    <property type="term" value="F:zinc ion binding"/>
    <property type="evidence" value="ECO:0007669"/>
    <property type="project" value="UniProtKB-KW"/>
</dbReference>
<proteinExistence type="predicted"/>
<dbReference type="PANTHER" id="PTHR11239:SF14">
    <property type="entry name" value="DNA-DIRECTED RNA POLYMERASE I SUBUNIT RPA12"/>
    <property type="match status" value="1"/>
</dbReference>
<evidence type="ECO:0000256" key="2">
    <source>
        <dbReference type="ARBA" id="ARBA00018784"/>
    </source>
</evidence>
<dbReference type="AlphaFoldDB" id="A0AA35SZS8"/>
<keyword evidence="3 12" id="KW-0240">DNA-directed RNA polymerase</keyword>
<evidence type="ECO:0000256" key="9">
    <source>
        <dbReference type="ARBA" id="ARBA00044497"/>
    </source>
</evidence>
<dbReference type="EMBL" id="CASHTH010003024">
    <property type="protein sequence ID" value="CAI8039150.1"/>
    <property type="molecule type" value="Genomic_DNA"/>
</dbReference>
<gene>
    <name evidence="12" type="ORF">GBAR_LOCUS21764</name>
</gene>
<organism evidence="12 13">
    <name type="scientific">Geodia barretti</name>
    <name type="common">Barrett's horny sponge</name>
    <dbReference type="NCBI Taxonomy" id="519541"/>
    <lineage>
        <taxon>Eukaryota</taxon>
        <taxon>Metazoa</taxon>
        <taxon>Porifera</taxon>
        <taxon>Demospongiae</taxon>
        <taxon>Heteroscleromorpha</taxon>
        <taxon>Tetractinellida</taxon>
        <taxon>Astrophorina</taxon>
        <taxon>Geodiidae</taxon>
        <taxon>Geodia</taxon>
    </lineage>
</organism>
<dbReference type="SUPFAM" id="SSF57783">
    <property type="entry name" value="Zinc beta-ribbon"/>
    <property type="match status" value="1"/>
</dbReference>
<evidence type="ECO:0000313" key="12">
    <source>
        <dbReference type="EMBL" id="CAI8039150.1"/>
    </source>
</evidence>
<keyword evidence="3 12" id="KW-0804">Transcription</keyword>
<name>A0AA35SZS8_GEOBA</name>
<dbReference type="InterPro" id="IPR001222">
    <property type="entry name" value="Znf_TFIIS"/>
</dbReference>
<dbReference type="GO" id="GO:0005736">
    <property type="term" value="C:RNA polymerase I complex"/>
    <property type="evidence" value="ECO:0007669"/>
    <property type="project" value="TreeGrafter"/>
</dbReference>
<evidence type="ECO:0000256" key="10">
    <source>
        <dbReference type="PROSITE-ProRule" id="PRU00472"/>
    </source>
</evidence>
<dbReference type="GO" id="GO:0003676">
    <property type="term" value="F:nucleic acid binding"/>
    <property type="evidence" value="ECO:0007669"/>
    <property type="project" value="InterPro"/>
</dbReference>
<evidence type="ECO:0000313" key="13">
    <source>
        <dbReference type="Proteomes" id="UP001174909"/>
    </source>
</evidence>
<keyword evidence="7" id="KW-0539">Nucleus</keyword>
<keyword evidence="13" id="KW-1185">Reference proteome</keyword>
<dbReference type="CDD" id="cd10507">
    <property type="entry name" value="Zn-ribbon_RPA12"/>
    <property type="match status" value="1"/>
</dbReference>
<dbReference type="PROSITE" id="PS00466">
    <property type="entry name" value="ZF_TFIIS_1"/>
    <property type="match status" value="1"/>
</dbReference>
<comment type="subcellular location">
    <subcellularLocation>
        <location evidence="1">Nucleus</location>
        <location evidence="1">Nucleolus</location>
    </subcellularLocation>
</comment>
<dbReference type="GO" id="GO:0003899">
    <property type="term" value="F:DNA-directed RNA polymerase activity"/>
    <property type="evidence" value="ECO:0007669"/>
    <property type="project" value="InterPro"/>
</dbReference>
<keyword evidence="5 10" id="KW-0863">Zinc-finger</keyword>
<feature type="domain" description="TFIIS-type" evidence="11">
    <location>
        <begin position="96"/>
        <end position="136"/>
    </location>
</feature>
<dbReference type="PANTHER" id="PTHR11239">
    <property type="entry name" value="DNA-DIRECTED RNA POLYMERASE"/>
    <property type="match status" value="1"/>
</dbReference>
<dbReference type="Proteomes" id="UP001174909">
    <property type="component" value="Unassembled WGS sequence"/>
</dbReference>
<dbReference type="InterPro" id="IPR034004">
    <property type="entry name" value="Zn_ribbon_RPA12_C"/>
</dbReference>
<dbReference type="GO" id="GO:0006363">
    <property type="term" value="P:termination of RNA polymerase I transcription"/>
    <property type="evidence" value="ECO:0007669"/>
    <property type="project" value="TreeGrafter"/>
</dbReference>
<keyword evidence="4" id="KW-0479">Metal-binding</keyword>
<sequence>MSSSEVRNLRSLPVRRANAAKKKPATSPFSVADPSFCPLCGCILPLPGLTDVITCKLCCFKQNTEVFEGVEEYSCKQFTERKEHQKVVQKGDGPLVEHLCEKCGNEEMTYTTQQTRSVDEGQTVFYTCPKCRHQEVENS</sequence>
<comment type="caution">
    <text evidence="12">The sequence shown here is derived from an EMBL/GenBank/DDBJ whole genome shotgun (WGS) entry which is preliminary data.</text>
</comment>
<reference evidence="12" key="1">
    <citation type="submission" date="2023-03" db="EMBL/GenBank/DDBJ databases">
        <authorList>
            <person name="Steffen K."/>
            <person name="Cardenas P."/>
        </authorList>
    </citation>
    <scope>NUCLEOTIDE SEQUENCE</scope>
</reference>
<accession>A0AA35SZS8</accession>
<evidence type="ECO:0000256" key="3">
    <source>
        <dbReference type="ARBA" id="ARBA00022478"/>
    </source>
</evidence>
<evidence type="ECO:0000256" key="7">
    <source>
        <dbReference type="ARBA" id="ARBA00023242"/>
    </source>
</evidence>
<evidence type="ECO:0000256" key="6">
    <source>
        <dbReference type="ARBA" id="ARBA00022833"/>
    </source>
</evidence>
<dbReference type="InterPro" id="IPR012164">
    <property type="entry name" value="Rpa12/Rpb9/Rpc10/TFS"/>
</dbReference>
<evidence type="ECO:0000256" key="8">
    <source>
        <dbReference type="ARBA" id="ARBA00031781"/>
    </source>
</evidence>
<evidence type="ECO:0000256" key="4">
    <source>
        <dbReference type="ARBA" id="ARBA00022723"/>
    </source>
</evidence>
<evidence type="ECO:0000256" key="1">
    <source>
        <dbReference type="ARBA" id="ARBA00004604"/>
    </source>
</evidence>
<evidence type="ECO:0000259" key="11">
    <source>
        <dbReference type="PROSITE" id="PS51133"/>
    </source>
</evidence>
<protein>
    <recommendedName>
        <fullName evidence="2">DNA-directed RNA polymerase I subunit RPA12</fullName>
    </recommendedName>
    <alternativeName>
        <fullName evidence="8">DNA-directed RNA polymerase I subunit H</fullName>
    </alternativeName>
</protein>
<dbReference type="Gene3D" id="2.20.25.10">
    <property type="match status" value="1"/>
</dbReference>
<dbReference type="SMART" id="SM00440">
    <property type="entry name" value="ZnF_C2C2"/>
    <property type="match status" value="1"/>
</dbReference>
<keyword evidence="6" id="KW-0862">Zinc</keyword>
<dbReference type="PROSITE" id="PS51133">
    <property type="entry name" value="ZF_TFIIS_2"/>
    <property type="match status" value="1"/>
</dbReference>
<comment type="function">
    <text evidence="9">Core component of RNA polymerase I (Pol I), a DNA-dependent RNA polymerase which synthesizes ribosomal RNA precursors using the four ribonucleoside triphosphates as substrates. Can mediate Pol I proofreading of the nascent RNA transcript. Anchors into the Pol I active site to monitor transcription fidelity and cleave mis-incorporated 5'-ribonucleotides.</text>
</comment>